<feature type="compositionally biased region" description="Polar residues" evidence="1">
    <location>
        <begin position="178"/>
        <end position="187"/>
    </location>
</feature>
<dbReference type="AlphaFoldDB" id="A0A1H2BHZ9"/>
<name>A0A1H2BHZ9_MUCMA</name>
<dbReference type="EMBL" id="LT629740">
    <property type="protein sequence ID" value="SDT57950.1"/>
    <property type="molecule type" value="Genomic_DNA"/>
</dbReference>
<protein>
    <recommendedName>
        <fullName evidence="2">eCIS core domain-containing protein</fullName>
    </recommendedName>
</protein>
<feature type="region of interest" description="Disordered" evidence="1">
    <location>
        <begin position="178"/>
        <end position="207"/>
    </location>
</feature>
<dbReference type="STRING" id="652787.SAMN05216490_4142"/>
<sequence length="401" mass="43293">MDKMEKATKNVNNLSVNNSSAEKKHAPFFQPTFAMNKPDAAARMPVPLANQDSFFKPAGKSILRKCAHCEQEEKMLHRKESSAGEVGGNSQLDNYVSSLSTTGQTLSAGSRQFFEPRFGHDFSKVRIHTDSGAARSAQSINALAYTTGNNMVFNSGQYSPETSSGQRLMAHELTHVVQQGATKQSIQKADAGPSDGGLPPGGVPENVPPPRPIPDQSNKICGPKIDAPLKRVLDEVSTEFAGWDADKQKANCDALTSLFHIHNEWDIEHLHLAGIIPAAIGCGIPEMGEDKNVCSLTVEVDGKCYLAGTVNYALWGRACRLCNDKMGHPSHATMSNLSAIYNVVGIDDPGPPGAWAETGWNGFTGTAPDNPNRPTCKTTCPTVSKGPFSWQWLPTHKGFNY</sequence>
<dbReference type="InterPro" id="IPR025295">
    <property type="entry name" value="eCIS_core_dom"/>
</dbReference>
<dbReference type="OrthoDB" id="4317910at2"/>
<gene>
    <name evidence="3" type="ORF">SAMN05216490_4142</name>
</gene>
<organism evidence="3 4">
    <name type="scientific">Mucilaginibacter mallensis</name>
    <dbReference type="NCBI Taxonomy" id="652787"/>
    <lineage>
        <taxon>Bacteria</taxon>
        <taxon>Pseudomonadati</taxon>
        <taxon>Bacteroidota</taxon>
        <taxon>Sphingobacteriia</taxon>
        <taxon>Sphingobacteriales</taxon>
        <taxon>Sphingobacteriaceae</taxon>
        <taxon>Mucilaginibacter</taxon>
    </lineage>
</organism>
<evidence type="ECO:0000313" key="3">
    <source>
        <dbReference type="EMBL" id="SDT57950.1"/>
    </source>
</evidence>
<reference evidence="3 4" key="1">
    <citation type="submission" date="2016-10" db="EMBL/GenBank/DDBJ databases">
        <authorList>
            <person name="de Groot N.N."/>
        </authorList>
    </citation>
    <scope>NUCLEOTIDE SEQUENCE [LARGE SCALE GENOMIC DNA]</scope>
    <source>
        <strain evidence="3 4">MP1X4</strain>
    </source>
</reference>
<proteinExistence type="predicted"/>
<evidence type="ECO:0000313" key="4">
    <source>
        <dbReference type="Proteomes" id="UP000199679"/>
    </source>
</evidence>
<evidence type="ECO:0000259" key="2">
    <source>
        <dbReference type="Pfam" id="PF13699"/>
    </source>
</evidence>
<evidence type="ECO:0000256" key="1">
    <source>
        <dbReference type="SAM" id="MobiDB-lite"/>
    </source>
</evidence>
<accession>A0A1H2BHZ9</accession>
<dbReference type="Proteomes" id="UP000199679">
    <property type="component" value="Chromosome I"/>
</dbReference>
<keyword evidence="4" id="KW-1185">Reference proteome</keyword>
<feature type="domain" description="eCIS core" evidence="2">
    <location>
        <begin position="106"/>
        <end position="181"/>
    </location>
</feature>
<dbReference type="Pfam" id="PF13699">
    <property type="entry name" value="eCIS_core"/>
    <property type="match status" value="1"/>
</dbReference>